<feature type="transmembrane region" description="Helical" evidence="8">
    <location>
        <begin position="12"/>
        <end position="33"/>
    </location>
</feature>
<keyword evidence="7 8" id="KW-0472">Membrane</keyword>
<gene>
    <name evidence="10" type="ORF">GE061_015117</name>
</gene>
<feature type="transmembrane region" description="Helical" evidence="8">
    <location>
        <begin position="311"/>
        <end position="333"/>
    </location>
</feature>
<organism evidence="10 11">
    <name type="scientific">Apolygus lucorum</name>
    <name type="common">Small green plant bug</name>
    <name type="synonym">Lygocoris lucorum</name>
    <dbReference type="NCBI Taxonomy" id="248454"/>
    <lineage>
        <taxon>Eukaryota</taxon>
        <taxon>Metazoa</taxon>
        <taxon>Ecdysozoa</taxon>
        <taxon>Arthropoda</taxon>
        <taxon>Hexapoda</taxon>
        <taxon>Insecta</taxon>
        <taxon>Pterygota</taxon>
        <taxon>Neoptera</taxon>
        <taxon>Paraneoptera</taxon>
        <taxon>Hemiptera</taxon>
        <taxon>Heteroptera</taxon>
        <taxon>Panheteroptera</taxon>
        <taxon>Cimicomorpha</taxon>
        <taxon>Miridae</taxon>
        <taxon>Mirini</taxon>
        <taxon>Apolygus</taxon>
    </lineage>
</organism>
<evidence type="ECO:0000256" key="6">
    <source>
        <dbReference type="ARBA" id="ARBA00022989"/>
    </source>
</evidence>
<keyword evidence="5 8" id="KW-0812">Transmembrane</keyword>
<feature type="transmembrane region" description="Helical" evidence="8">
    <location>
        <begin position="168"/>
        <end position="187"/>
    </location>
</feature>
<dbReference type="Gene3D" id="1.20.1250.20">
    <property type="entry name" value="MFS general substrate transporter like domains"/>
    <property type="match status" value="1"/>
</dbReference>
<dbReference type="GO" id="GO:0022857">
    <property type="term" value="F:transmembrane transporter activity"/>
    <property type="evidence" value="ECO:0007669"/>
    <property type="project" value="InterPro"/>
</dbReference>
<evidence type="ECO:0000256" key="3">
    <source>
        <dbReference type="ARBA" id="ARBA00022475"/>
    </source>
</evidence>
<protein>
    <recommendedName>
        <fullName evidence="9">Major facilitator superfamily (MFS) profile domain-containing protein</fullName>
    </recommendedName>
</protein>
<feature type="transmembrane region" description="Helical" evidence="8">
    <location>
        <begin position="57"/>
        <end position="77"/>
    </location>
</feature>
<evidence type="ECO:0000256" key="5">
    <source>
        <dbReference type="ARBA" id="ARBA00022692"/>
    </source>
</evidence>
<dbReference type="Proteomes" id="UP000466442">
    <property type="component" value="Unassembled WGS sequence"/>
</dbReference>
<evidence type="ECO:0000313" key="11">
    <source>
        <dbReference type="Proteomes" id="UP000466442"/>
    </source>
</evidence>
<keyword evidence="2" id="KW-0813">Transport</keyword>
<feature type="transmembrane region" description="Helical" evidence="8">
    <location>
        <begin position="345"/>
        <end position="364"/>
    </location>
</feature>
<dbReference type="PROSITE" id="PS00217">
    <property type="entry name" value="SUGAR_TRANSPORT_2"/>
    <property type="match status" value="1"/>
</dbReference>
<evidence type="ECO:0000256" key="2">
    <source>
        <dbReference type="ARBA" id="ARBA00022448"/>
    </source>
</evidence>
<dbReference type="SUPFAM" id="SSF103473">
    <property type="entry name" value="MFS general substrate transporter"/>
    <property type="match status" value="1"/>
</dbReference>
<keyword evidence="6 8" id="KW-1133">Transmembrane helix</keyword>
<evidence type="ECO:0000259" key="9">
    <source>
        <dbReference type="PROSITE" id="PS50850"/>
    </source>
</evidence>
<keyword evidence="3" id="KW-1003">Cell membrane</keyword>
<keyword evidence="11" id="KW-1185">Reference proteome</keyword>
<dbReference type="GO" id="GO:0005886">
    <property type="term" value="C:plasma membrane"/>
    <property type="evidence" value="ECO:0007669"/>
    <property type="project" value="UniProtKB-SubCell"/>
</dbReference>
<evidence type="ECO:0000256" key="4">
    <source>
        <dbReference type="ARBA" id="ARBA00022597"/>
    </source>
</evidence>
<dbReference type="InterPro" id="IPR036259">
    <property type="entry name" value="MFS_trans_sf"/>
</dbReference>
<dbReference type="PANTHER" id="PTHR48021:SF46">
    <property type="entry name" value="MAJOR FACILITATOR SUPERFAMILY (MFS) PROFILE DOMAIN-CONTAINING PROTEIN"/>
    <property type="match status" value="1"/>
</dbReference>
<dbReference type="OrthoDB" id="6339427at2759"/>
<feature type="transmembrane region" description="Helical" evidence="8">
    <location>
        <begin position="143"/>
        <end position="162"/>
    </location>
</feature>
<dbReference type="InterPro" id="IPR050549">
    <property type="entry name" value="MFS_Trehalose_Transporter"/>
</dbReference>
<feature type="domain" description="Major facilitator superfamily (MFS) profile" evidence="9">
    <location>
        <begin position="16"/>
        <end position="409"/>
    </location>
</feature>
<dbReference type="PROSITE" id="PS50850">
    <property type="entry name" value="MFS"/>
    <property type="match status" value="1"/>
</dbReference>
<dbReference type="EMBL" id="WIXP02000006">
    <property type="protein sequence ID" value="KAF6209370.1"/>
    <property type="molecule type" value="Genomic_DNA"/>
</dbReference>
<reference evidence="10" key="1">
    <citation type="journal article" date="2021" name="Mol. Ecol. Resour.">
        <title>Apolygus lucorum genome provides insights into omnivorousness and mesophyll feeding.</title>
        <authorList>
            <person name="Liu Y."/>
            <person name="Liu H."/>
            <person name="Wang H."/>
            <person name="Huang T."/>
            <person name="Liu B."/>
            <person name="Yang B."/>
            <person name="Yin L."/>
            <person name="Li B."/>
            <person name="Zhang Y."/>
            <person name="Zhang S."/>
            <person name="Jiang F."/>
            <person name="Zhang X."/>
            <person name="Ren Y."/>
            <person name="Wang B."/>
            <person name="Wang S."/>
            <person name="Lu Y."/>
            <person name="Wu K."/>
            <person name="Fan W."/>
            <person name="Wang G."/>
        </authorList>
    </citation>
    <scope>NUCLEOTIDE SEQUENCE</scope>
    <source>
        <strain evidence="10">12Hb</strain>
    </source>
</reference>
<feature type="transmembrane region" description="Helical" evidence="8">
    <location>
        <begin position="84"/>
        <end position="103"/>
    </location>
</feature>
<dbReference type="Pfam" id="PF00083">
    <property type="entry name" value="Sugar_tr"/>
    <property type="match status" value="1"/>
</dbReference>
<feature type="transmembrane region" description="Helical" evidence="8">
    <location>
        <begin position="285"/>
        <end position="304"/>
    </location>
</feature>
<feature type="transmembrane region" description="Helical" evidence="8">
    <location>
        <begin position="109"/>
        <end position="131"/>
    </location>
</feature>
<dbReference type="AlphaFoldDB" id="A0A8S9XJZ6"/>
<feature type="transmembrane region" description="Helical" evidence="8">
    <location>
        <begin position="248"/>
        <end position="273"/>
    </location>
</feature>
<dbReference type="InterPro" id="IPR005829">
    <property type="entry name" value="Sugar_transporter_CS"/>
</dbReference>
<dbReference type="InterPro" id="IPR005828">
    <property type="entry name" value="MFS_sugar_transport-like"/>
</dbReference>
<sequence>MIYRLITFGSYGQWIAAIVVAIASFVSGTYLGWPGSALPKIRDGSAGFTLTDDEQSWMVALSSIGSFFSPIPCGYLMDRIGRKSTLLIFDAVKLVSWIILVYSETVVPIYIARFLSGFWGGVEYTVVLIYICEISEPRLRGTLGTLSELMMFSGVCYESIIAHLPYRTIAACSAIPAIVLFVGLLLIPESPYFYLMRGNREAATEVVKYLRGSCKPEDMDMMENAVKEQLNNNGTFAEIFSSTVNLKALLIVQCLKIVIGSSSIILLMAYSSVILPDSWVSAQNGFTVLSTGWVVTGVFACSIMDKINRRTFLFVSSFGTLVPVASTAIWFYLRDKTSIDTTTTTWVPLVMLFIAGLFETAGIFNVPNVVKGEIFPINIKSKASAICCMTTFLSQMCLRLSTLILTKKN</sequence>
<evidence type="ECO:0000256" key="1">
    <source>
        <dbReference type="ARBA" id="ARBA00004651"/>
    </source>
</evidence>
<dbReference type="InterPro" id="IPR020846">
    <property type="entry name" value="MFS_dom"/>
</dbReference>
<evidence type="ECO:0000256" key="8">
    <source>
        <dbReference type="SAM" id="Phobius"/>
    </source>
</evidence>
<name>A0A8S9XJZ6_APOLU</name>
<evidence type="ECO:0000256" key="7">
    <source>
        <dbReference type="ARBA" id="ARBA00023136"/>
    </source>
</evidence>
<proteinExistence type="predicted"/>
<comment type="caution">
    <text evidence="10">The sequence shown here is derived from an EMBL/GenBank/DDBJ whole genome shotgun (WGS) entry which is preliminary data.</text>
</comment>
<keyword evidence="4" id="KW-0762">Sugar transport</keyword>
<evidence type="ECO:0000313" key="10">
    <source>
        <dbReference type="EMBL" id="KAF6209370.1"/>
    </source>
</evidence>
<accession>A0A8S9XJZ6</accession>
<comment type="subcellular location">
    <subcellularLocation>
        <location evidence="1">Cell membrane</location>
        <topology evidence="1">Multi-pass membrane protein</topology>
    </subcellularLocation>
</comment>
<dbReference type="FunFam" id="1.20.1250.20:FF:000218">
    <property type="entry name" value="facilitated trehalose transporter Tret1"/>
    <property type="match status" value="1"/>
</dbReference>
<dbReference type="PANTHER" id="PTHR48021">
    <property type="match status" value="1"/>
</dbReference>